<dbReference type="Proteomes" id="UP000235584">
    <property type="component" value="Chromosome"/>
</dbReference>
<dbReference type="KEGG" id="bsto:C0V70_02780"/>
<dbReference type="OrthoDB" id="5291286at2"/>
<dbReference type="GO" id="GO:0004143">
    <property type="term" value="F:ATP-dependent diacylglycerol kinase activity"/>
    <property type="evidence" value="ECO:0007669"/>
    <property type="project" value="InterPro"/>
</dbReference>
<dbReference type="AlphaFoldDB" id="A0A2K9NNH5"/>
<dbReference type="RefSeq" id="WP_102242342.1">
    <property type="nucleotide sequence ID" value="NZ_CP025704.1"/>
</dbReference>
<evidence type="ECO:0000313" key="1">
    <source>
        <dbReference type="EMBL" id="AUN97047.1"/>
    </source>
</evidence>
<dbReference type="PANTHER" id="PTHR31303">
    <property type="entry name" value="CTP-DEPENDENT DIACYLGLYCEROL KINASE 1"/>
    <property type="match status" value="1"/>
</dbReference>
<reference evidence="1 2" key="1">
    <citation type="submission" date="2018-01" db="EMBL/GenBank/DDBJ databases">
        <title>Complete genome sequence of Bacteriovorax stolpii DSM12778.</title>
        <authorList>
            <person name="Tang B."/>
            <person name="Chang J."/>
        </authorList>
    </citation>
    <scope>NUCLEOTIDE SEQUENCE [LARGE SCALE GENOMIC DNA]</scope>
    <source>
        <strain evidence="1 2">DSM 12778</strain>
    </source>
</reference>
<protein>
    <submittedName>
        <fullName evidence="1">Uncharacterized protein</fullName>
    </submittedName>
</protein>
<keyword evidence="2" id="KW-1185">Reference proteome</keyword>
<accession>A0A2K9NNH5</accession>
<organism evidence="1 2">
    <name type="scientific">Bacteriovorax stolpii</name>
    <name type="common">Bdellovibrio stolpii</name>
    <dbReference type="NCBI Taxonomy" id="960"/>
    <lineage>
        <taxon>Bacteria</taxon>
        <taxon>Pseudomonadati</taxon>
        <taxon>Bdellovibrionota</taxon>
        <taxon>Bacteriovoracia</taxon>
        <taxon>Bacteriovoracales</taxon>
        <taxon>Bacteriovoracaceae</taxon>
        <taxon>Bacteriovorax</taxon>
    </lineage>
</organism>
<evidence type="ECO:0000313" key="2">
    <source>
        <dbReference type="Proteomes" id="UP000235584"/>
    </source>
</evidence>
<sequence>MGQVNMSQFRITSPLRLRTDLHLTRKIWHISTGLAGLVAYKKSGISVDNVAYILLAFAVAAFLFEFLRLRNPKVNQVAMLLMKPVMRESERNSVSGLPFYALGVSLALFFFPERIAILAILFLIFADPIASFFGILYGRDKILPNKSLQGTIAAFSVCYLATIVYGLIYVGPSTHLLVFAILAGIIGAISEMCSQFVDDNLCIPVVSGLGLYLVNFIVPLF</sequence>
<name>A0A2K9NNH5_BACTC</name>
<dbReference type="InterPro" id="IPR037997">
    <property type="entry name" value="Dgk1-like"/>
</dbReference>
<proteinExistence type="predicted"/>
<dbReference type="EMBL" id="CP025704">
    <property type="protein sequence ID" value="AUN97047.1"/>
    <property type="molecule type" value="Genomic_DNA"/>
</dbReference>
<gene>
    <name evidence="1" type="ORF">C0V70_02780</name>
</gene>
<dbReference type="PANTHER" id="PTHR31303:SF1">
    <property type="entry name" value="CTP-DEPENDENT DIACYLGLYCEROL KINASE 1"/>
    <property type="match status" value="1"/>
</dbReference>